<accession>A0AAE9PZU7</accession>
<dbReference type="EMBL" id="OP744025">
    <property type="protein sequence ID" value="UZZ64402.1"/>
    <property type="molecule type" value="Genomic_DNA"/>
</dbReference>
<organism evidence="1 2">
    <name type="scientific">Escherichia phage A5-4</name>
    <dbReference type="NCBI Taxonomy" id="2996162"/>
    <lineage>
        <taxon>Viruses</taxon>
        <taxon>Duplodnaviria</taxon>
        <taxon>Heunggongvirae</taxon>
        <taxon>Uroviricota</taxon>
        <taxon>Caudoviricetes</taxon>
        <taxon>Vequintavirinae</taxon>
    </lineage>
</organism>
<dbReference type="Proteomes" id="UP001236076">
    <property type="component" value="Segment"/>
</dbReference>
<proteinExistence type="predicted"/>
<evidence type="ECO:0000313" key="1">
    <source>
        <dbReference type="EMBL" id="UZZ64402.1"/>
    </source>
</evidence>
<sequence>MKKLICTFAVEGFVFEQNSVYDGSDDLQYVSTDLGVPWALNEDIKVRENYYEIESTVLATFKEV</sequence>
<reference evidence="1 2" key="1">
    <citation type="submission" date="2022-10" db="EMBL/GenBank/DDBJ databases">
        <authorList>
            <person name="Cortes-Martin A."/>
            <person name="Buttimer C.T.H."/>
            <person name="Hill C."/>
        </authorList>
    </citation>
    <scope>NUCLEOTIDE SEQUENCE [LARGE SCALE GENOMIC DNA]</scope>
</reference>
<evidence type="ECO:0000313" key="2">
    <source>
        <dbReference type="Proteomes" id="UP001236076"/>
    </source>
</evidence>
<keyword evidence="2" id="KW-1185">Reference proteome</keyword>
<gene>
    <name evidence="1" type="ORF">A54_162</name>
</gene>
<protein>
    <submittedName>
        <fullName evidence="1">Uncharacterized protein</fullName>
    </submittedName>
</protein>
<name>A0AAE9PZU7_9CAUD</name>